<dbReference type="GO" id="GO:0005507">
    <property type="term" value="F:copper ion binding"/>
    <property type="evidence" value="ECO:0007669"/>
    <property type="project" value="InterPro"/>
</dbReference>
<evidence type="ECO:0000259" key="3">
    <source>
        <dbReference type="PROSITE" id="PS50222"/>
    </source>
</evidence>
<sequence length="661" mass="73930" precursor="true">MNRSSLLSLALLAFTVTSPLLARDSVAEKTPIGATIPDMQLKDYRGKDYSLGDYGDQKVIVLAFLGTECPLAKLYGGRLQQMADEYADKQVAIIGVMSNEHDAVTEIAAYARKHNISFPLLKDVGNRLADAAGAERTPEAIVLTADRKIRYRGRIDDQYQIGVVRDKAEEHELRDAIEDLLASKQVAVPSTDAIGCHIGRVRQPQTDSKVTYYNQVARILQKRCVECHREGEIAPFALTDYDEVAGWGEMIAEVVEDKRMPPWHADPAHGVFKNARPIPAEEKELLLKWVAAGAPAGDPAQAPKPVEYSNTGWTLATEPDQVIKVTKDPFKVAATGEVKYQYFIHDPGFTEDKWLQAAEIRPGNRMVVHHILAFAVAPGERNLRDGGARGFLVGYVPGMRAEPFPPGMAKRIPAGSRLVFQVHYTPIGSEQFDQSELGLVFADPKEIKYEVKTTSALNRAFKIPAGDGNYRVEANSLRLPTEGAYLLAMMPHMHLRGKAFRYELKQEGENEVLLDIPAYDFNWQTAYRLQDPLPLTADSVIHCVAHFDNSKWNNANPDPSKVVKWGDQTWEEMMIGYFDVALPYKPGDASEEAKVDKTLAAARKVMDRYDADQDGIVLRNEVPDKGQRYFDLIDRNKDDKVEEEEIITTLKQMPILLQLIR</sequence>
<dbReference type="Gene3D" id="2.60.120.310">
    <property type="entry name" value="Copper type II, ascorbate-dependent monooxygenase, N-terminal domain"/>
    <property type="match status" value="1"/>
</dbReference>
<dbReference type="InterPro" id="IPR002048">
    <property type="entry name" value="EF_hand_dom"/>
</dbReference>
<keyword evidence="6" id="KW-1185">Reference proteome</keyword>
<dbReference type="PANTHER" id="PTHR43640">
    <property type="entry name" value="OS07G0260300 PROTEIN"/>
    <property type="match status" value="1"/>
</dbReference>
<dbReference type="Gene3D" id="3.40.30.10">
    <property type="entry name" value="Glutaredoxin"/>
    <property type="match status" value="1"/>
</dbReference>
<name>A0A5C5UWV4_9BACT</name>
<dbReference type="InterPro" id="IPR036939">
    <property type="entry name" value="Cu2_ascorb_mOase_N_sf"/>
</dbReference>
<feature type="chain" id="PRO_5023058219" evidence="2">
    <location>
        <begin position="23"/>
        <end position="661"/>
    </location>
</feature>
<feature type="signal peptide" evidence="2">
    <location>
        <begin position="1"/>
        <end position="22"/>
    </location>
</feature>
<dbReference type="InterPro" id="IPR000866">
    <property type="entry name" value="AhpC/TSA"/>
</dbReference>
<dbReference type="GO" id="GO:0016209">
    <property type="term" value="F:antioxidant activity"/>
    <property type="evidence" value="ECO:0007669"/>
    <property type="project" value="InterPro"/>
</dbReference>
<dbReference type="OrthoDB" id="9788721at2"/>
<proteinExistence type="predicted"/>
<feature type="domain" description="Thioredoxin" evidence="4">
    <location>
        <begin position="30"/>
        <end position="182"/>
    </location>
</feature>
<dbReference type="GO" id="GO:0005509">
    <property type="term" value="F:calcium ion binding"/>
    <property type="evidence" value="ECO:0007669"/>
    <property type="project" value="InterPro"/>
</dbReference>
<accession>A0A5C5UWV4</accession>
<dbReference type="InterPro" id="IPR018247">
    <property type="entry name" value="EF_Hand_1_Ca_BS"/>
</dbReference>
<reference evidence="5 6" key="1">
    <citation type="submission" date="2019-02" db="EMBL/GenBank/DDBJ databases">
        <title>Deep-cultivation of Planctomycetes and their phenomic and genomic characterization uncovers novel biology.</title>
        <authorList>
            <person name="Wiegand S."/>
            <person name="Jogler M."/>
            <person name="Boedeker C."/>
            <person name="Pinto D."/>
            <person name="Vollmers J."/>
            <person name="Rivas-Marin E."/>
            <person name="Kohn T."/>
            <person name="Peeters S.H."/>
            <person name="Heuer A."/>
            <person name="Rast P."/>
            <person name="Oberbeckmann S."/>
            <person name="Bunk B."/>
            <person name="Jeske O."/>
            <person name="Meyerdierks A."/>
            <person name="Storesund J.E."/>
            <person name="Kallscheuer N."/>
            <person name="Luecker S."/>
            <person name="Lage O.M."/>
            <person name="Pohl T."/>
            <person name="Merkel B.J."/>
            <person name="Hornburger P."/>
            <person name="Mueller R.-W."/>
            <person name="Bruemmer F."/>
            <person name="Labrenz M."/>
            <person name="Spormann A.M."/>
            <person name="Op Den Camp H."/>
            <person name="Overmann J."/>
            <person name="Amann R."/>
            <person name="Jetten M.S.M."/>
            <person name="Mascher T."/>
            <person name="Medema M.H."/>
            <person name="Devos D.P."/>
            <person name="Kaster A.-K."/>
            <person name="Ovreas L."/>
            <person name="Rohde M."/>
            <person name="Galperin M.Y."/>
            <person name="Jogler C."/>
        </authorList>
    </citation>
    <scope>NUCLEOTIDE SEQUENCE [LARGE SCALE GENOMIC DNA]</scope>
    <source>
        <strain evidence="5 6">Enr8</strain>
    </source>
</reference>
<protein>
    <submittedName>
        <fullName evidence="5">Thiol-disulfide oxidoreductase</fullName>
    </submittedName>
</protein>
<organism evidence="5 6">
    <name type="scientific">Blastopirellula retiformator</name>
    <dbReference type="NCBI Taxonomy" id="2527970"/>
    <lineage>
        <taxon>Bacteria</taxon>
        <taxon>Pseudomonadati</taxon>
        <taxon>Planctomycetota</taxon>
        <taxon>Planctomycetia</taxon>
        <taxon>Pirellulales</taxon>
        <taxon>Pirellulaceae</taxon>
        <taxon>Blastopirellula</taxon>
    </lineage>
</organism>
<dbReference type="Pfam" id="PF00578">
    <property type="entry name" value="AhpC-TSA"/>
    <property type="match status" value="1"/>
</dbReference>
<dbReference type="Gene3D" id="2.60.120.230">
    <property type="match status" value="1"/>
</dbReference>
<dbReference type="PROSITE" id="PS51352">
    <property type="entry name" value="THIOREDOXIN_2"/>
    <property type="match status" value="1"/>
</dbReference>
<gene>
    <name evidence="5" type="ORF">Enr8_46940</name>
</gene>
<dbReference type="InterPro" id="IPR011992">
    <property type="entry name" value="EF-hand-dom_pair"/>
</dbReference>
<dbReference type="EMBL" id="SJPF01000006">
    <property type="protein sequence ID" value="TWT30037.1"/>
    <property type="molecule type" value="Genomic_DNA"/>
</dbReference>
<dbReference type="CDD" id="cd02969">
    <property type="entry name" value="PRX_like1"/>
    <property type="match status" value="1"/>
</dbReference>
<dbReference type="Proteomes" id="UP000318878">
    <property type="component" value="Unassembled WGS sequence"/>
</dbReference>
<evidence type="ECO:0000256" key="2">
    <source>
        <dbReference type="SAM" id="SignalP"/>
    </source>
</evidence>
<evidence type="ECO:0000259" key="4">
    <source>
        <dbReference type="PROSITE" id="PS51352"/>
    </source>
</evidence>
<dbReference type="PROSITE" id="PS00018">
    <property type="entry name" value="EF_HAND_1"/>
    <property type="match status" value="1"/>
</dbReference>
<dbReference type="GO" id="GO:0016715">
    <property type="term" value="F:oxidoreductase activity, acting on paired donors, with incorporation or reduction of molecular oxygen, reduced ascorbate as one donor, and incorporation of one atom of oxygen"/>
    <property type="evidence" value="ECO:0007669"/>
    <property type="project" value="InterPro"/>
</dbReference>
<dbReference type="PROSITE" id="PS50222">
    <property type="entry name" value="EF_HAND_2"/>
    <property type="match status" value="1"/>
</dbReference>
<feature type="domain" description="EF-hand" evidence="3">
    <location>
        <begin position="621"/>
        <end position="656"/>
    </location>
</feature>
<keyword evidence="2" id="KW-0732">Signal</keyword>
<dbReference type="SUPFAM" id="SSF49742">
    <property type="entry name" value="PHM/PNGase F"/>
    <property type="match status" value="2"/>
</dbReference>
<keyword evidence="1" id="KW-1015">Disulfide bond</keyword>
<evidence type="ECO:0000313" key="5">
    <source>
        <dbReference type="EMBL" id="TWT30037.1"/>
    </source>
</evidence>
<evidence type="ECO:0000256" key="1">
    <source>
        <dbReference type="ARBA" id="ARBA00023157"/>
    </source>
</evidence>
<dbReference type="InterPro" id="IPR036249">
    <property type="entry name" value="Thioredoxin-like_sf"/>
</dbReference>
<dbReference type="InterPro" id="IPR013766">
    <property type="entry name" value="Thioredoxin_domain"/>
</dbReference>
<dbReference type="RefSeq" id="WP_146436276.1">
    <property type="nucleotide sequence ID" value="NZ_SJPF01000006.1"/>
</dbReference>
<dbReference type="InterPro" id="IPR014784">
    <property type="entry name" value="Cu2_ascorb_mOase-like_C"/>
</dbReference>
<dbReference type="SUPFAM" id="SSF47473">
    <property type="entry name" value="EF-hand"/>
    <property type="match status" value="1"/>
</dbReference>
<dbReference type="PANTHER" id="PTHR43640:SF1">
    <property type="entry name" value="THIOREDOXIN-DEPENDENT PEROXIREDOXIN"/>
    <property type="match status" value="1"/>
</dbReference>
<dbReference type="SUPFAM" id="SSF52833">
    <property type="entry name" value="Thioredoxin-like"/>
    <property type="match status" value="1"/>
</dbReference>
<comment type="caution">
    <text evidence="5">The sequence shown here is derived from an EMBL/GenBank/DDBJ whole genome shotgun (WGS) entry which is preliminary data.</text>
</comment>
<dbReference type="AlphaFoldDB" id="A0A5C5UWV4"/>
<dbReference type="InterPro" id="IPR047262">
    <property type="entry name" value="PRX-like1"/>
</dbReference>
<evidence type="ECO:0000313" key="6">
    <source>
        <dbReference type="Proteomes" id="UP000318878"/>
    </source>
</evidence>
<dbReference type="InterPro" id="IPR008977">
    <property type="entry name" value="PHM/PNGase_F_dom_sf"/>
</dbReference>